<comment type="caution">
    <text evidence="1">The sequence shown here is derived from an EMBL/GenBank/DDBJ whole genome shotgun (WGS) entry which is preliminary data.</text>
</comment>
<accession>A0A371FJ92</accession>
<name>A0A371FJ92_MUCPR</name>
<reference evidence="1" key="1">
    <citation type="submission" date="2018-05" db="EMBL/GenBank/DDBJ databases">
        <title>Draft genome of Mucuna pruriens seed.</title>
        <authorList>
            <person name="Nnadi N.E."/>
            <person name="Vos R."/>
            <person name="Hasami M.H."/>
            <person name="Devisetty U.K."/>
            <person name="Aguiy J.C."/>
        </authorList>
    </citation>
    <scope>NUCLEOTIDE SEQUENCE [LARGE SCALE GENOMIC DNA]</scope>
    <source>
        <strain evidence="1">JCA_2017</strain>
    </source>
</reference>
<gene>
    <name evidence="1" type="ORF">CR513_41337</name>
</gene>
<proteinExistence type="predicted"/>
<dbReference type="AlphaFoldDB" id="A0A371FJ92"/>
<dbReference type="OrthoDB" id="1092270at2759"/>
<evidence type="ECO:0000313" key="2">
    <source>
        <dbReference type="Proteomes" id="UP000257109"/>
    </source>
</evidence>
<keyword evidence="2" id="KW-1185">Reference proteome</keyword>
<dbReference type="Proteomes" id="UP000257109">
    <property type="component" value="Unassembled WGS sequence"/>
</dbReference>
<dbReference type="EMBL" id="QJKJ01008882">
    <property type="protein sequence ID" value="RDX78388.1"/>
    <property type="molecule type" value="Genomic_DNA"/>
</dbReference>
<sequence length="141" mass="15931">MVTRASSRGNSVMGTTKFDVEKFVDKNDFSLRRIEMKALLVHQGLGDALVEAAKIILPLDDEVPREIDETTIVRVWLKLESLYMNKTSNSFAQVKWVQSQPNKGKRFQTGLAYKRGSRPGPINRKSQTSSLQKRVVRLGPV</sequence>
<feature type="non-terminal residue" evidence="1">
    <location>
        <position position="1"/>
    </location>
</feature>
<organism evidence="1 2">
    <name type="scientific">Mucuna pruriens</name>
    <name type="common">Velvet bean</name>
    <name type="synonym">Dolichos pruriens</name>
    <dbReference type="NCBI Taxonomy" id="157652"/>
    <lineage>
        <taxon>Eukaryota</taxon>
        <taxon>Viridiplantae</taxon>
        <taxon>Streptophyta</taxon>
        <taxon>Embryophyta</taxon>
        <taxon>Tracheophyta</taxon>
        <taxon>Spermatophyta</taxon>
        <taxon>Magnoliopsida</taxon>
        <taxon>eudicotyledons</taxon>
        <taxon>Gunneridae</taxon>
        <taxon>Pentapetalae</taxon>
        <taxon>rosids</taxon>
        <taxon>fabids</taxon>
        <taxon>Fabales</taxon>
        <taxon>Fabaceae</taxon>
        <taxon>Papilionoideae</taxon>
        <taxon>50 kb inversion clade</taxon>
        <taxon>NPAAA clade</taxon>
        <taxon>indigoferoid/millettioid clade</taxon>
        <taxon>Phaseoleae</taxon>
        <taxon>Mucuna</taxon>
    </lineage>
</organism>
<evidence type="ECO:0000313" key="1">
    <source>
        <dbReference type="EMBL" id="RDX78388.1"/>
    </source>
</evidence>
<protein>
    <submittedName>
        <fullName evidence="1">Uncharacterized protein</fullName>
    </submittedName>
</protein>